<feature type="transmembrane region" description="Helical" evidence="6">
    <location>
        <begin position="80"/>
        <end position="100"/>
    </location>
</feature>
<evidence type="ECO:0000256" key="6">
    <source>
        <dbReference type="SAM" id="Phobius"/>
    </source>
</evidence>
<evidence type="ECO:0000313" key="8">
    <source>
        <dbReference type="Proteomes" id="UP000244240"/>
    </source>
</evidence>
<organism evidence="7 8">
    <name type="scientific">Melghirimyces profundicolus</name>
    <dbReference type="NCBI Taxonomy" id="1242148"/>
    <lineage>
        <taxon>Bacteria</taxon>
        <taxon>Bacillati</taxon>
        <taxon>Bacillota</taxon>
        <taxon>Bacilli</taxon>
        <taxon>Bacillales</taxon>
        <taxon>Thermoactinomycetaceae</taxon>
        <taxon>Melghirimyces</taxon>
    </lineage>
</organism>
<dbReference type="InterPro" id="IPR038330">
    <property type="entry name" value="TspO/MBR-related_sf"/>
</dbReference>
<evidence type="ECO:0000256" key="4">
    <source>
        <dbReference type="ARBA" id="ARBA00022989"/>
    </source>
</evidence>
<protein>
    <submittedName>
        <fullName evidence="7">TspO/MBR related protein</fullName>
    </submittedName>
</protein>
<sequence length="156" mass="18162">MKRKWGSLAVFLVFCSIVAALGGRVSDPDPGSWYDRLQKPFFHPPGWVFGPVWTVWYVLIAISGWMVWEGKDSTERRYALLFWGGLVLLNLVWTCLFFAYQFPGAALLEILLLWFFIGAFVIAAWKVTRTAAVLLLPYWIWVTFVAFYNLNIWWLN</sequence>
<proteinExistence type="inferred from homology"/>
<dbReference type="EMBL" id="QBKR01000003">
    <property type="protein sequence ID" value="PTX64352.1"/>
    <property type="molecule type" value="Genomic_DNA"/>
</dbReference>
<feature type="transmembrane region" description="Helical" evidence="6">
    <location>
        <begin position="132"/>
        <end position="154"/>
    </location>
</feature>
<evidence type="ECO:0000256" key="2">
    <source>
        <dbReference type="ARBA" id="ARBA00007524"/>
    </source>
</evidence>
<dbReference type="FunFam" id="1.20.1260.100:FF:000001">
    <property type="entry name" value="translocator protein 2"/>
    <property type="match status" value="1"/>
</dbReference>
<accession>A0A2T6C7T2</accession>
<evidence type="ECO:0000256" key="5">
    <source>
        <dbReference type="ARBA" id="ARBA00023136"/>
    </source>
</evidence>
<comment type="caution">
    <text evidence="7">The sequence shown here is derived from an EMBL/GenBank/DDBJ whole genome shotgun (WGS) entry which is preliminary data.</text>
</comment>
<name>A0A2T6C7T2_9BACL</name>
<dbReference type="GO" id="GO:0033013">
    <property type="term" value="P:tetrapyrrole metabolic process"/>
    <property type="evidence" value="ECO:0007669"/>
    <property type="project" value="UniProtKB-ARBA"/>
</dbReference>
<gene>
    <name evidence="7" type="ORF">C8P63_103137</name>
</gene>
<feature type="transmembrane region" description="Helical" evidence="6">
    <location>
        <begin position="106"/>
        <end position="125"/>
    </location>
</feature>
<dbReference type="AlphaFoldDB" id="A0A2T6C7T2"/>
<keyword evidence="4 6" id="KW-1133">Transmembrane helix</keyword>
<dbReference type="Gene3D" id="1.20.1260.100">
    <property type="entry name" value="TspO/MBR protein"/>
    <property type="match status" value="1"/>
</dbReference>
<evidence type="ECO:0000256" key="3">
    <source>
        <dbReference type="ARBA" id="ARBA00022692"/>
    </source>
</evidence>
<evidence type="ECO:0000256" key="1">
    <source>
        <dbReference type="ARBA" id="ARBA00004141"/>
    </source>
</evidence>
<dbReference type="OrthoDB" id="9795496at2"/>
<dbReference type="Pfam" id="PF03073">
    <property type="entry name" value="TspO_MBR"/>
    <property type="match status" value="1"/>
</dbReference>
<dbReference type="InterPro" id="IPR004307">
    <property type="entry name" value="TspO_MBR"/>
</dbReference>
<dbReference type="PIRSF" id="PIRSF005859">
    <property type="entry name" value="PBR"/>
    <property type="match status" value="1"/>
</dbReference>
<dbReference type="GO" id="GO:0016020">
    <property type="term" value="C:membrane"/>
    <property type="evidence" value="ECO:0007669"/>
    <property type="project" value="UniProtKB-SubCell"/>
</dbReference>
<comment type="subcellular location">
    <subcellularLocation>
        <location evidence="1">Membrane</location>
        <topology evidence="1">Multi-pass membrane protein</topology>
    </subcellularLocation>
</comment>
<dbReference type="Proteomes" id="UP000244240">
    <property type="component" value="Unassembled WGS sequence"/>
</dbReference>
<dbReference type="RefSeq" id="WP_108021910.1">
    <property type="nucleotide sequence ID" value="NZ_QBKR01000003.1"/>
</dbReference>
<dbReference type="PANTHER" id="PTHR10057:SF0">
    <property type="entry name" value="TRANSLOCATOR PROTEIN"/>
    <property type="match status" value="1"/>
</dbReference>
<keyword evidence="5 6" id="KW-0472">Membrane</keyword>
<keyword evidence="8" id="KW-1185">Reference proteome</keyword>
<dbReference type="PANTHER" id="PTHR10057">
    <property type="entry name" value="PERIPHERAL-TYPE BENZODIAZEPINE RECEPTOR"/>
    <property type="match status" value="1"/>
</dbReference>
<keyword evidence="3 6" id="KW-0812">Transmembrane</keyword>
<reference evidence="7 8" key="1">
    <citation type="submission" date="2018-04" db="EMBL/GenBank/DDBJ databases">
        <title>Genomic Encyclopedia of Archaeal and Bacterial Type Strains, Phase II (KMG-II): from individual species to whole genera.</title>
        <authorList>
            <person name="Goeker M."/>
        </authorList>
    </citation>
    <scope>NUCLEOTIDE SEQUENCE [LARGE SCALE GENOMIC DNA]</scope>
    <source>
        <strain evidence="7 8">DSM 45787</strain>
    </source>
</reference>
<evidence type="ECO:0000313" key="7">
    <source>
        <dbReference type="EMBL" id="PTX64352.1"/>
    </source>
</evidence>
<feature type="transmembrane region" description="Helical" evidence="6">
    <location>
        <begin position="46"/>
        <end position="68"/>
    </location>
</feature>
<comment type="similarity">
    <text evidence="2">Belongs to the TspO/BZRP family.</text>
</comment>
<dbReference type="CDD" id="cd15904">
    <property type="entry name" value="TSPO_MBR"/>
    <property type="match status" value="1"/>
</dbReference>